<dbReference type="EMBL" id="JWIR02000032">
    <property type="protein sequence ID" value="KKB40162.1"/>
    <property type="molecule type" value="Genomic_DNA"/>
</dbReference>
<name>A0A0F5I4V7_BACTR</name>
<keyword evidence="2" id="KW-1185">Reference proteome</keyword>
<proteinExistence type="predicted"/>
<dbReference type="STRING" id="1221996.QY95_01795"/>
<reference evidence="1" key="1">
    <citation type="submission" date="2015-02" db="EMBL/GenBank/DDBJ databases">
        <title>Genome Assembly of Bacillaceae bacterium MTCC 8252.</title>
        <authorList>
            <person name="Verma A."/>
            <person name="Khatri I."/>
            <person name="Mual P."/>
            <person name="Subramanian S."/>
            <person name="Krishnamurthi S."/>
        </authorList>
    </citation>
    <scope>NUCLEOTIDE SEQUENCE [LARGE SCALE GENOMIC DNA]</scope>
    <source>
        <strain evidence="1">MTCC 8252</strain>
    </source>
</reference>
<accession>A0A0F5HUS9</accession>
<accession>A0A0F5I4V7</accession>
<gene>
    <name evidence="1" type="ORF">QY95_01795</name>
</gene>
<evidence type="ECO:0000313" key="1">
    <source>
        <dbReference type="EMBL" id="KKB40162.1"/>
    </source>
</evidence>
<comment type="caution">
    <text evidence="1">The sequence shown here is derived from an EMBL/GenBank/DDBJ whole genome shotgun (WGS) entry which is preliminary data.</text>
</comment>
<protein>
    <submittedName>
        <fullName evidence="1">Uncharacterized protein</fullName>
    </submittedName>
</protein>
<dbReference type="Proteomes" id="UP000031563">
    <property type="component" value="Unassembled WGS sequence"/>
</dbReference>
<organism evidence="1 2">
    <name type="scientific">Bacillus thermotolerans</name>
    <name type="common">Quasibacillus thermotolerans</name>
    <dbReference type="NCBI Taxonomy" id="1221996"/>
    <lineage>
        <taxon>Bacteria</taxon>
        <taxon>Bacillati</taxon>
        <taxon>Bacillota</taxon>
        <taxon>Bacilli</taxon>
        <taxon>Bacillales</taxon>
        <taxon>Bacillaceae</taxon>
        <taxon>Bacillus</taxon>
    </lineage>
</organism>
<evidence type="ECO:0000313" key="2">
    <source>
        <dbReference type="Proteomes" id="UP000031563"/>
    </source>
</evidence>
<sequence length="37" mass="4399">MSSLYKYPLPNIENMKKVEWKENEPGLSNEVSVHMYI</sequence>
<dbReference type="AlphaFoldDB" id="A0A0F5I4V7"/>